<name>A0ABM9G908_9BACL</name>
<dbReference type="Proteomes" id="UP001154322">
    <property type="component" value="Unassembled WGS sequence"/>
</dbReference>
<keyword evidence="2" id="KW-1185">Reference proteome</keyword>
<gene>
    <name evidence="1" type="ORF">WJ0W_007180</name>
</gene>
<proteinExistence type="predicted"/>
<dbReference type="RefSeq" id="WP_213430563.1">
    <property type="nucleotide sequence ID" value="NZ_AP031290.1"/>
</dbReference>
<accession>A0ABM9G908</accession>
<organism evidence="1 2">
    <name type="scientific">Paenibacillus melissococcoides</name>
    <dbReference type="NCBI Taxonomy" id="2912268"/>
    <lineage>
        <taxon>Bacteria</taxon>
        <taxon>Bacillati</taxon>
        <taxon>Bacillota</taxon>
        <taxon>Bacilli</taxon>
        <taxon>Bacillales</taxon>
        <taxon>Paenibacillaceae</taxon>
        <taxon>Paenibacillus</taxon>
    </lineage>
</organism>
<evidence type="ECO:0000313" key="2">
    <source>
        <dbReference type="Proteomes" id="UP001154322"/>
    </source>
</evidence>
<dbReference type="EMBL" id="CALYLO010000011">
    <property type="protein sequence ID" value="CAH8248512.1"/>
    <property type="molecule type" value="Genomic_DNA"/>
</dbReference>
<protein>
    <submittedName>
        <fullName evidence="1">Uncharacterized protein</fullName>
    </submittedName>
</protein>
<sequence length="86" mass="10147">MKKNHLSVNQRLKRVRKLEVKKEIALDWVEGWQEEHDDLIRQLERAIRNDDYDLLCRATGQLKTVGQKRFEALPKILVHLADSPSD</sequence>
<reference evidence="1" key="1">
    <citation type="submission" date="2022-06" db="EMBL/GenBank/DDBJ databases">
        <authorList>
            <person name="Dietemann V."/>
            <person name="Ory F."/>
            <person name="Dainat B."/>
            <person name="Oberhansli S."/>
        </authorList>
    </citation>
    <scope>NUCLEOTIDE SEQUENCE</scope>
    <source>
        <strain evidence="1">Ena-SAMPLE-TAB-26-04-2022-14:26:32:270-5432</strain>
    </source>
</reference>
<evidence type="ECO:0000313" key="1">
    <source>
        <dbReference type="EMBL" id="CAH8248512.1"/>
    </source>
</evidence>
<comment type="caution">
    <text evidence="1">The sequence shown here is derived from an EMBL/GenBank/DDBJ whole genome shotgun (WGS) entry which is preliminary data.</text>
</comment>